<dbReference type="PANTHER" id="PTHR19278:SF9">
    <property type="entry name" value="URIDINE 5'-MONOPHOSPHATE SYNTHASE"/>
    <property type="match status" value="1"/>
</dbReference>
<gene>
    <name evidence="6" type="primary">pyrE</name>
    <name evidence="8" type="ORF">H6A60_09650</name>
</gene>
<dbReference type="EC" id="2.4.2.10" evidence="2 6"/>
<sequence>MYESRIAEDILAEHLVRCGAVSFLTETPMRLKSGLVTPIYVDNRTLTCYPEAWRDIIETTVSRLDQLKLEYDVVAGVEGAGVSHSAALAYRLYKPSIFVRQQPKTYGNKSRVEGGSVKGKRVLIIEDHISTGLSLLSAIEGLKAEGAIVTDCVAITSFGIDETKKLFEREQVTCHEIVRFEKVLDKAIELGKLEADKKDSLVDWLNNPWTWAARHQLVPNANEN</sequence>
<dbReference type="Proteomes" id="UP000715095">
    <property type="component" value="Unassembled WGS sequence"/>
</dbReference>
<evidence type="ECO:0000256" key="4">
    <source>
        <dbReference type="ARBA" id="ARBA00022679"/>
    </source>
</evidence>
<keyword evidence="9" id="KW-1185">Reference proteome</keyword>
<comment type="caution">
    <text evidence="8">The sequence shown here is derived from an EMBL/GenBank/DDBJ whole genome shotgun (WGS) entry which is preliminary data.</text>
</comment>
<evidence type="ECO:0000256" key="5">
    <source>
        <dbReference type="ARBA" id="ARBA00022975"/>
    </source>
</evidence>
<organism evidence="8 9">
    <name type="scientific">Sutterella massiliensis</name>
    <dbReference type="NCBI Taxonomy" id="1816689"/>
    <lineage>
        <taxon>Bacteria</taxon>
        <taxon>Pseudomonadati</taxon>
        <taxon>Pseudomonadota</taxon>
        <taxon>Betaproteobacteria</taxon>
        <taxon>Burkholderiales</taxon>
        <taxon>Sutterellaceae</taxon>
        <taxon>Sutterella</taxon>
    </lineage>
</organism>
<comment type="function">
    <text evidence="6">Catalyzes the transfer of a ribosyl phosphate group from 5-phosphoribose 1-diphosphate to orotate, leading to the formation of orotidine monophosphate (OMP).</text>
</comment>
<dbReference type="GO" id="GO:0016757">
    <property type="term" value="F:glycosyltransferase activity"/>
    <property type="evidence" value="ECO:0007669"/>
    <property type="project" value="UniProtKB-KW"/>
</dbReference>
<evidence type="ECO:0000256" key="6">
    <source>
        <dbReference type="HAMAP-Rule" id="MF_01208"/>
    </source>
</evidence>
<feature type="binding site" evidence="6">
    <location>
        <position position="104"/>
    </location>
    <ligand>
        <name>5-phospho-alpha-D-ribose 1-diphosphate</name>
        <dbReference type="ChEBI" id="CHEBI:58017"/>
        <note>ligand shared between dimeric partners</note>
    </ligand>
</feature>
<evidence type="ECO:0000256" key="3">
    <source>
        <dbReference type="ARBA" id="ARBA00022676"/>
    </source>
</evidence>
<keyword evidence="3 6" id="KW-0328">Glycosyltransferase</keyword>
<feature type="binding site" evidence="6">
    <location>
        <position position="130"/>
    </location>
    <ligand>
        <name>orotate</name>
        <dbReference type="ChEBI" id="CHEBI:30839"/>
    </ligand>
</feature>
<dbReference type="EMBL" id="JACJJC010000017">
    <property type="protein sequence ID" value="MBM6704746.1"/>
    <property type="molecule type" value="Genomic_DNA"/>
</dbReference>
<evidence type="ECO:0000313" key="8">
    <source>
        <dbReference type="EMBL" id="MBM6704746.1"/>
    </source>
</evidence>
<reference evidence="8 9" key="1">
    <citation type="journal article" date="2021" name="Sci. Rep.">
        <title>The distribution of antibiotic resistance genes in chicken gut microbiota commensals.</title>
        <authorList>
            <person name="Juricova H."/>
            <person name="Matiasovicova J."/>
            <person name="Kubasova T."/>
            <person name="Cejkova D."/>
            <person name="Rychlik I."/>
        </authorList>
    </citation>
    <scope>NUCLEOTIDE SEQUENCE [LARGE SCALE GENOMIC DNA]</scope>
    <source>
        <strain evidence="8 9">An829</strain>
    </source>
</reference>
<dbReference type="Pfam" id="PF00156">
    <property type="entry name" value="Pribosyltran"/>
    <property type="match status" value="1"/>
</dbReference>
<feature type="binding site" description="in other chain" evidence="6">
    <location>
        <begin position="126"/>
        <end position="134"/>
    </location>
    <ligand>
        <name>5-phospho-alpha-D-ribose 1-diphosphate</name>
        <dbReference type="ChEBI" id="CHEBI:58017"/>
        <note>ligand shared between dimeric partners</note>
    </ligand>
</feature>
<protein>
    <recommendedName>
        <fullName evidence="2 6">Orotate phosphoribosyltransferase</fullName>
        <shortName evidence="6">OPRT</shortName>
        <shortName evidence="6">OPRTase</shortName>
        <ecNumber evidence="2 6">2.4.2.10</ecNumber>
    </recommendedName>
</protein>
<name>A0ABS2DTR2_9BURK</name>
<keyword evidence="4 6" id="KW-0808">Transferase</keyword>
<keyword evidence="6" id="KW-0460">Magnesium</keyword>
<comment type="subunit">
    <text evidence="6">Homodimer.</text>
</comment>
<feature type="binding site" description="in other chain" evidence="6">
    <location>
        <position position="32"/>
    </location>
    <ligand>
        <name>5-phospho-alpha-D-ribose 1-diphosphate</name>
        <dbReference type="ChEBI" id="CHEBI:58017"/>
        <note>ligand shared between dimeric partners</note>
    </ligand>
</feature>
<accession>A0ABS2DTR2</accession>
<dbReference type="HAMAP" id="MF_01208">
    <property type="entry name" value="PyrE"/>
    <property type="match status" value="1"/>
</dbReference>
<feature type="binding site" evidence="6">
    <location>
        <position position="100"/>
    </location>
    <ligand>
        <name>5-phospho-alpha-D-ribose 1-diphosphate</name>
        <dbReference type="ChEBI" id="CHEBI:58017"/>
        <note>ligand shared between dimeric partners</note>
    </ligand>
</feature>
<proteinExistence type="inferred from homology"/>
<dbReference type="InterPro" id="IPR023031">
    <property type="entry name" value="OPRT"/>
</dbReference>
<dbReference type="CDD" id="cd06223">
    <property type="entry name" value="PRTases_typeI"/>
    <property type="match status" value="1"/>
</dbReference>
<evidence type="ECO:0000256" key="1">
    <source>
        <dbReference type="ARBA" id="ARBA00004889"/>
    </source>
</evidence>
<evidence type="ECO:0000256" key="2">
    <source>
        <dbReference type="ARBA" id="ARBA00011971"/>
    </source>
</evidence>
<feature type="domain" description="Phosphoribosyltransferase" evidence="7">
    <location>
        <begin position="54"/>
        <end position="152"/>
    </location>
</feature>
<dbReference type="PANTHER" id="PTHR19278">
    <property type="entry name" value="OROTATE PHOSPHORIBOSYLTRANSFERASE"/>
    <property type="match status" value="1"/>
</dbReference>
<comment type="pathway">
    <text evidence="1 6">Pyrimidine metabolism; UMP biosynthesis via de novo pathway; UMP from orotate: step 1/2.</text>
</comment>
<evidence type="ECO:0000259" key="7">
    <source>
        <dbReference type="Pfam" id="PF00156"/>
    </source>
</evidence>
<keyword evidence="5 6" id="KW-0665">Pyrimidine biosynthesis</keyword>
<comment type="catalytic activity">
    <reaction evidence="6">
        <text>orotidine 5'-phosphate + diphosphate = orotate + 5-phospho-alpha-D-ribose 1-diphosphate</text>
        <dbReference type="Rhea" id="RHEA:10380"/>
        <dbReference type="ChEBI" id="CHEBI:30839"/>
        <dbReference type="ChEBI" id="CHEBI:33019"/>
        <dbReference type="ChEBI" id="CHEBI:57538"/>
        <dbReference type="ChEBI" id="CHEBI:58017"/>
        <dbReference type="EC" id="2.4.2.10"/>
    </reaction>
</comment>
<comment type="similarity">
    <text evidence="6">Belongs to the purine/pyrimidine phosphoribosyltransferase family. PyrE subfamily.</text>
</comment>
<dbReference type="Gene3D" id="3.40.50.2020">
    <property type="match status" value="1"/>
</dbReference>
<dbReference type="SUPFAM" id="SSF53271">
    <property type="entry name" value="PRTase-like"/>
    <property type="match status" value="1"/>
</dbReference>
<evidence type="ECO:0000313" key="9">
    <source>
        <dbReference type="Proteomes" id="UP000715095"/>
    </source>
</evidence>
<comment type="caution">
    <text evidence="6">Lacks conserved residue(s) required for the propagation of feature annotation.</text>
</comment>
<dbReference type="RefSeq" id="WP_205104006.1">
    <property type="nucleotide sequence ID" value="NZ_JACJJC010000017.1"/>
</dbReference>
<comment type="cofactor">
    <cofactor evidence="6">
        <name>Mg(2+)</name>
        <dbReference type="ChEBI" id="CHEBI:18420"/>
    </cofactor>
</comment>
<dbReference type="InterPro" id="IPR029057">
    <property type="entry name" value="PRTase-like"/>
</dbReference>
<dbReference type="InterPro" id="IPR000836">
    <property type="entry name" value="PRTase_dom"/>
</dbReference>